<dbReference type="InterPro" id="IPR036390">
    <property type="entry name" value="WH_DNA-bd_sf"/>
</dbReference>
<dbReference type="EMBL" id="JBGFSN010000004">
    <property type="protein sequence ID" value="MFH8134913.1"/>
    <property type="molecule type" value="Genomic_DNA"/>
</dbReference>
<evidence type="ECO:0000313" key="2">
    <source>
        <dbReference type="EMBL" id="MFH8134913.1"/>
    </source>
</evidence>
<dbReference type="Gene3D" id="1.10.10.10">
    <property type="entry name" value="Winged helix-like DNA-binding domain superfamily/Winged helix DNA-binding domain"/>
    <property type="match status" value="2"/>
</dbReference>
<dbReference type="RefSeq" id="WP_397215111.1">
    <property type="nucleotide sequence ID" value="NZ_JBGFSN010000004.1"/>
</dbReference>
<evidence type="ECO:0000313" key="3">
    <source>
        <dbReference type="Proteomes" id="UP001611251"/>
    </source>
</evidence>
<proteinExistence type="predicted"/>
<dbReference type="PROSITE" id="PS50995">
    <property type="entry name" value="HTH_MARR_2"/>
    <property type="match status" value="1"/>
</dbReference>
<evidence type="ECO:0000259" key="1">
    <source>
        <dbReference type="PROSITE" id="PS50995"/>
    </source>
</evidence>
<gene>
    <name evidence="2" type="ORF">ABU178_12120</name>
</gene>
<sequence length="307" mass="34385">MGHILPSILTTPGFALTAAEQMSTALWRNTIENGFTQPQFLVLSGIFHHPGIGHYNLADRVGIDRATIGPILKKMTEQDLVSRQNDPKDFRRSVLTLEPPGLEILTEMAPQVEAVDQQLMAPLNLAEQAALIQSWAILAEEMMQKESHPEEANTDGTVSPLRHYPWFFLRQACRQFRRLWREQVDESISSSLFTLMNVVAIFPNIDIRSAASMASVEESNAVRMVMRLVRTHMMRDPRDPQDARRSLLSLTDTGWAVHDAMLERATKAQKLLTQPLPPLAVTEFHRLTAKVSRLPPSAQSAPAAPPD</sequence>
<dbReference type="SMART" id="SM00347">
    <property type="entry name" value="HTH_MARR"/>
    <property type="match status" value="2"/>
</dbReference>
<comment type="caution">
    <text evidence="2">The sequence shown here is derived from an EMBL/GenBank/DDBJ whole genome shotgun (WGS) entry which is preliminary data.</text>
</comment>
<keyword evidence="3" id="KW-1185">Reference proteome</keyword>
<dbReference type="InterPro" id="IPR000835">
    <property type="entry name" value="HTH_MarR-typ"/>
</dbReference>
<accession>A0ABW7PX55</accession>
<feature type="domain" description="HTH marR-type" evidence="1">
    <location>
        <begin position="1"/>
        <end position="140"/>
    </location>
</feature>
<dbReference type="SUPFAM" id="SSF46785">
    <property type="entry name" value="Winged helix' DNA-binding domain"/>
    <property type="match status" value="2"/>
</dbReference>
<dbReference type="PANTHER" id="PTHR33164:SF95">
    <property type="entry name" value="TRANSCRIPTIONAL REGULATOR"/>
    <property type="match status" value="1"/>
</dbReference>
<dbReference type="Pfam" id="PF01047">
    <property type="entry name" value="MarR"/>
    <property type="match status" value="1"/>
</dbReference>
<dbReference type="InterPro" id="IPR039422">
    <property type="entry name" value="MarR/SlyA-like"/>
</dbReference>
<dbReference type="Proteomes" id="UP001611251">
    <property type="component" value="Unassembled WGS sequence"/>
</dbReference>
<protein>
    <submittedName>
        <fullName evidence="2">MarR family winged helix-turn-helix transcriptional regulator</fullName>
    </submittedName>
</protein>
<reference evidence="2 3" key="1">
    <citation type="submission" date="2024-08" db="EMBL/GenBank/DDBJ databases">
        <title>Pantoea ronii - a newly identified human opportunistic pathogen.</title>
        <authorList>
            <person name="Keidar-Friedman D."/>
            <person name="Sorek N."/>
            <person name="Leshin-Carmel D."/>
            <person name="Tsur A."/>
            <person name="Amsalem M."/>
            <person name="Tolkach D."/>
            <person name="Brosh-Nissimov T."/>
        </authorList>
    </citation>
    <scope>NUCLEOTIDE SEQUENCE [LARGE SCALE GENOMIC DNA]</scope>
    <source>
        <strain evidence="2 3">AA23256</strain>
    </source>
</reference>
<dbReference type="InterPro" id="IPR036388">
    <property type="entry name" value="WH-like_DNA-bd_sf"/>
</dbReference>
<name>A0ABW7PX55_9GAMM</name>
<dbReference type="PANTHER" id="PTHR33164">
    <property type="entry name" value="TRANSCRIPTIONAL REGULATOR, MARR FAMILY"/>
    <property type="match status" value="1"/>
</dbReference>
<organism evidence="2 3">
    <name type="scientific">Pantoea osteomyelitidis</name>
    <dbReference type="NCBI Taxonomy" id="3230026"/>
    <lineage>
        <taxon>Bacteria</taxon>
        <taxon>Pseudomonadati</taxon>
        <taxon>Pseudomonadota</taxon>
        <taxon>Gammaproteobacteria</taxon>
        <taxon>Enterobacterales</taxon>
        <taxon>Erwiniaceae</taxon>
        <taxon>Pantoea</taxon>
    </lineage>
</organism>